<evidence type="ECO:0000313" key="2">
    <source>
        <dbReference type="EMBL" id="CAB9499921.1"/>
    </source>
</evidence>
<reference evidence="2" key="1">
    <citation type="submission" date="2020-06" db="EMBL/GenBank/DDBJ databases">
        <authorList>
            <consortium name="Plant Systems Biology data submission"/>
        </authorList>
    </citation>
    <scope>NUCLEOTIDE SEQUENCE</scope>
    <source>
        <strain evidence="2">D6</strain>
    </source>
</reference>
<feature type="region of interest" description="Disordered" evidence="1">
    <location>
        <begin position="1"/>
        <end position="38"/>
    </location>
</feature>
<evidence type="ECO:0000256" key="1">
    <source>
        <dbReference type="SAM" id="MobiDB-lite"/>
    </source>
</evidence>
<dbReference type="InterPro" id="IPR036770">
    <property type="entry name" value="Ankyrin_rpt-contain_sf"/>
</dbReference>
<evidence type="ECO:0008006" key="4">
    <source>
        <dbReference type="Google" id="ProtNLM"/>
    </source>
</evidence>
<dbReference type="InterPro" id="IPR052050">
    <property type="entry name" value="SecEffector_AnkRepeat"/>
</dbReference>
<accession>A0A9N8DFV0</accession>
<dbReference type="PANTHER" id="PTHR46586">
    <property type="entry name" value="ANKYRIN REPEAT-CONTAINING PROTEIN"/>
    <property type="match status" value="1"/>
</dbReference>
<comment type="caution">
    <text evidence="2">The sequence shown here is derived from an EMBL/GenBank/DDBJ whole genome shotgun (WGS) entry which is preliminary data.</text>
</comment>
<dbReference type="Gene3D" id="1.25.40.20">
    <property type="entry name" value="Ankyrin repeat-containing domain"/>
    <property type="match status" value="1"/>
</dbReference>
<sequence length="233" mass="26050">MEKDASSGTGDVDCSLAKTEQHKQLKQERDTGKHEKQSSLKHEDVWLNMIFPFLGMGQYGFVAPVSHKMKHLYLAYCETVGNPPKIDELDDNGELCLATHTATFYNAICSSVARAEYWYSHSHTGTGGQIDANQVCAAAAKVGSLEVIQWAKDKGFHWNRDTSKNAAAYGHLELLKYLHENGCPWDWRTCCFAAENGHLEVLKYAIENGCPWNQQDLLIIGTPQVKAWIQGMS</sequence>
<dbReference type="SUPFAM" id="SSF140860">
    <property type="entry name" value="Pseudo ankyrin repeat-like"/>
    <property type="match status" value="1"/>
</dbReference>
<feature type="compositionally biased region" description="Basic and acidic residues" evidence="1">
    <location>
        <begin position="19"/>
        <end position="38"/>
    </location>
</feature>
<dbReference type="AlphaFoldDB" id="A0A9N8DFV0"/>
<evidence type="ECO:0000313" key="3">
    <source>
        <dbReference type="Proteomes" id="UP001153069"/>
    </source>
</evidence>
<proteinExistence type="predicted"/>
<dbReference type="Proteomes" id="UP001153069">
    <property type="component" value="Unassembled WGS sequence"/>
</dbReference>
<dbReference type="PANTHER" id="PTHR46586:SF3">
    <property type="entry name" value="ANKYRIN REPEAT-CONTAINING PROTEIN"/>
    <property type="match status" value="1"/>
</dbReference>
<organism evidence="2 3">
    <name type="scientific">Seminavis robusta</name>
    <dbReference type="NCBI Taxonomy" id="568900"/>
    <lineage>
        <taxon>Eukaryota</taxon>
        <taxon>Sar</taxon>
        <taxon>Stramenopiles</taxon>
        <taxon>Ochrophyta</taxon>
        <taxon>Bacillariophyta</taxon>
        <taxon>Bacillariophyceae</taxon>
        <taxon>Bacillariophycidae</taxon>
        <taxon>Naviculales</taxon>
        <taxon>Naviculaceae</taxon>
        <taxon>Seminavis</taxon>
    </lineage>
</organism>
<gene>
    <name evidence="2" type="ORF">SEMRO_72_G039641.1</name>
</gene>
<name>A0A9N8DFV0_9STRA</name>
<protein>
    <recommendedName>
        <fullName evidence="4">Ankyrin repeat-containing domain</fullName>
    </recommendedName>
</protein>
<dbReference type="OrthoDB" id="194358at2759"/>
<dbReference type="EMBL" id="CAICTM010000071">
    <property type="protein sequence ID" value="CAB9499921.1"/>
    <property type="molecule type" value="Genomic_DNA"/>
</dbReference>
<keyword evidence="3" id="KW-1185">Reference proteome</keyword>